<dbReference type="EMBL" id="JH711573">
    <property type="protein sequence ID" value="EIW86294.1"/>
    <property type="molecule type" value="Genomic_DNA"/>
</dbReference>
<evidence type="ECO:0008006" key="3">
    <source>
        <dbReference type="Google" id="ProtNLM"/>
    </source>
</evidence>
<comment type="caution">
    <text evidence="1">The sequence shown here is derived from an EMBL/GenBank/DDBJ whole genome shotgun (WGS) entry which is preliminary data.</text>
</comment>
<dbReference type="KEGG" id="cput:CONPUDRAFT_68845"/>
<dbReference type="Pfam" id="PF18758">
    <property type="entry name" value="KDZ"/>
    <property type="match status" value="2"/>
</dbReference>
<accession>A0A5M3N5F5</accession>
<keyword evidence="2" id="KW-1185">Reference proteome</keyword>
<organism evidence="1 2">
    <name type="scientific">Coniophora puteana (strain RWD-64-598)</name>
    <name type="common">Brown rot fungus</name>
    <dbReference type="NCBI Taxonomy" id="741705"/>
    <lineage>
        <taxon>Eukaryota</taxon>
        <taxon>Fungi</taxon>
        <taxon>Dikarya</taxon>
        <taxon>Basidiomycota</taxon>
        <taxon>Agaricomycotina</taxon>
        <taxon>Agaricomycetes</taxon>
        <taxon>Agaricomycetidae</taxon>
        <taxon>Boletales</taxon>
        <taxon>Coniophorineae</taxon>
        <taxon>Coniophoraceae</taxon>
        <taxon>Coniophora</taxon>
    </lineage>
</organism>
<proteinExistence type="predicted"/>
<evidence type="ECO:0000313" key="2">
    <source>
        <dbReference type="Proteomes" id="UP000053558"/>
    </source>
</evidence>
<dbReference type="InterPro" id="IPR040521">
    <property type="entry name" value="KDZ"/>
</dbReference>
<gene>
    <name evidence="1" type="ORF">CONPUDRAFT_68845</name>
</gene>
<dbReference type="GeneID" id="19208700"/>
<dbReference type="RefSeq" id="XP_007762670.1">
    <property type="nucleotide sequence ID" value="XM_007764480.1"/>
</dbReference>
<dbReference type="Proteomes" id="UP000053558">
    <property type="component" value="Unassembled WGS sequence"/>
</dbReference>
<dbReference type="AlphaFoldDB" id="A0A5M3N5F5"/>
<name>A0A5M3N5F5_CONPW</name>
<sequence length="905" mass="101585">MPPVHPLATSVNITKIVGSRSGARARVQFINQNAIALEAQWCQEHYSAGIQGLSAESQQMLEAGLDFDSNKFVHNITDTDVADGWILSLTDKYSQHLPIFVAAYLRWRKTSNNYFIISAINIYTEMLATIPSHGINIPAEALLLSGYLGATLQLSTLAFSLSTLKRYWRLWLCKLFFSVEAFAKVVVVPGCNGAYWRAQNACLPHGYELKNEPELERQLLLAFNGNNSLSRMAAFGGHKAGDLKTFHSNYFLDLEYVDWFANKVRTTTTTADSPASEELTPSNAITSCTDSWKAAAADAKKCLSTWACLVDQQYDLECIGCKLSTTITFSSLAPRFAASRSRVCIDAFHGYTHNYTCQDKNHLSGICSADTKDFSILKQIFSLSNELAQLIHYSLYCAYIYGLQILNNESTALDQAKHLLGVTNEELTAWRTRQTKAAAENVSAAFIVAVPQQYTFRLSALSSTAPTTSYYSVQKNSKQLATAKKVAAEQHTTMSAEVLALKSKMGVGWRWQLFDSEYTAVAQYFNNQKYHQNCYKAIKNAIKVYNKTALQIREPSLWGKVSNYQFIEEFLLLRNTHQDIHSECWAQPAIHKLMKQSLWLDRVKEEIARLNIKVCQLSISIANKEKELLQLLSKTKRAPLHSAVEQFVDCRHQINSLIMDQIINTNTLDSFSSWSDIGIQVGSESESPFPLSLAGTMLEEVVIWCEHVDVACIHYVGIYTTWEVTIPEVTGRMIQHFRHVETLKDALVFMITKGRIKFISELMYKLSSRQNSQGLHGSAPPYPANDIGHHAQGQAVVDSRKSIAALARIYKHEHMLGGIVRSISTPEEATPDDDGPPPSMLPPAAERYLNDHGYQTAAWWLIVPAFQDLFGPEDFYQYICDCHFAKQEAAYLYNLISGEDIKPDD</sequence>
<evidence type="ECO:0000313" key="1">
    <source>
        <dbReference type="EMBL" id="EIW86294.1"/>
    </source>
</evidence>
<protein>
    <recommendedName>
        <fullName evidence="3">CxC1-like cysteine cluster associated with KDZ transposases domain-containing protein</fullName>
    </recommendedName>
</protein>
<reference evidence="2" key="1">
    <citation type="journal article" date="2012" name="Science">
        <title>The Paleozoic origin of enzymatic lignin decomposition reconstructed from 31 fungal genomes.</title>
        <authorList>
            <person name="Floudas D."/>
            <person name="Binder M."/>
            <person name="Riley R."/>
            <person name="Barry K."/>
            <person name="Blanchette R.A."/>
            <person name="Henrissat B."/>
            <person name="Martinez A.T."/>
            <person name="Otillar R."/>
            <person name="Spatafora J.W."/>
            <person name="Yadav J.S."/>
            <person name="Aerts A."/>
            <person name="Benoit I."/>
            <person name="Boyd A."/>
            <person name="Carlson A."/>
            <person name="Copeland A."/>
            <person name="Coutinho P.M."/>
            <person name="de Vries R.P."/>
            <person name="Ferreira P."/>
            <person name="Findley K."/>
            <person name="Foster B."/>
            <person name="Gaskell J."/>
            <person name="Glotzer D."/>
            <person name="Gorecki P."/>
            <person name="Heitman J."/>
            <person name="Hesse C."/>
            <person name="Hori C."/>
            <person name="Igarashi K."/>
            <person name="Jurgens J.A."/>
            <person name="Kallen N."/>
            <person name="Kersten P."/>
            <person name="Kohler A."/>
            <person name="Kuees U."/>
            <person name="Kumar T.K.A."/>
            <person name="Kuo A."/>
            <person name="LaButti K."/>
            <person name="Larrondo L.F."/>
            <person name="Lindquist E."/>
            <person name="Ling A."/>
            <person name="Lombard V."/>
            <person name="Lucas S."/>
            <person name="Lundell T."/>
            <person name="Martin R."/>
            <person name="McLaughlin D.J."/>
            <person name="Morgenstern I."/>
            <person name="Morin E."/>
            <person name="Murat C."/>
            <person name="Nagy L.G."/>
            <person name="Nolan M."/>
            <person name="Ohm R.A."/>
            <person name="Patyshakuliyeva A."/>
            <person name="Rokas A."/>
            <person name="Ruiz-Duenas F.J."/>
            <person name="Sabat G."/>
            <person name="Salamov A."/>
            <person name="Samejima M."/>
            <person name="Schmutz J."/>
            <person name="Slot J.C."/>
            <person name="St John F."/>
            <person name="Stenlid J."/>
            <person name="Sun H."/>
            <person name="Sun S."/>
            <person name="Syed K."/>
            <person name="Tsang A."/>
            <person name="Wiebenga A."/>
            <person name="Young D."/>
            <person name="Pisabarro A."/>
            <person name="Eastwood D.C."/>
            <person name="Martin F."/>
            <person name="Cullen D."/>
            <person name="Grigoriev I.V."/>
            <person name="Hibbett D.S."/>
        </authorList>
    </citation>
    <scope>NUCLEOTIDE SEQUENCE [LARGE SCALE GENOMIC DNA]</scope>
    <source>
        <strain evidence="2">RWD-64-598 SS2</strain>
    </source>
</reference>